<accession>A0A174LYG3</accession>
<evidence type="ECO:0000313" key="2">
    <source>
        <dbReference type="EMBL" id="CUP26730.1"/>
    </source>
</evidence>
<organism evidence="2 3">
    <name type="scientific">Flavonifractor plautii</name>
    <name type="common">Fusobacterium plautii</name>
    <dbReference type="NCBI Taxonomy" id="292800"/>
    <lineage>
        <taxon>Bacteria</taxon>
        <taxon>Bacillati</taxon>
        <taxon>Bacillota</taxon>
        <taxon>Clostridia</taxon>
        <taxon>Eubacteriales</taxon>
        <taxon>Oscillospiraceae</taxon>
        <taxon>Flavonifractor</taxon>
    </lineage>
</organism>
<gene>
    <name evidence="2" type="ORF">ERS852411_02914</name>
</gene>
<name>A0A174LYG3_FLAPL</name>
<dbReference type="AlphaFoldDB" id="A0A174LYG3"/>
<proteinExistence type="predicted"/>
<feature type="region of interest" description="Disordered" evidence="1">
    <location>
        <begin position="1"/>
        <end position="45"/>
    </location>
</feature>
<protein>
    <submittedName>
        <fullName evidence="2">Uncharacterized protein</fullName>
    </submittedName>
</protein>
<evidence type="ECO:0000256" key="1">
    <source>
        <dbReference type="SAM" id="MobiDB-lite"/>
    </source>
</evidence>
<evidence type="ECO:0000313" key="3">
    <source>
        <dbReference type="Proteomes" id="UP000095746"/>
    </source>
</evidence>
<dbReference type="Proteomes" id="UP000095746">
    <property type="component" value="Unassembled WGS sequence"/>
</dbReference>
<sequence length="62" mass="6851">MVTPLTVRPWVKMTPTPKKPMAVTTPAATREASREIPPRPMTSKKPYLDTTIISAADRATIM</sequence>
<reference evidence="2 3" key="1">
    <citation type="submission" date="2015-09" db="EMBL/GenBank/DDBJ databases">
        <authorList>
            <consortium name="Pathogen Informatics"/>
        </authorList>
    </citation>
    <scope>NUCLEOTIDE SEQUENCE [LARGE SCALE GENOMIC DNA]</scope>
    <source>
        <strain evidence="2 3">2789STDY5608854</strain>
    </source>
</reference>
<dbReference type="EMBL" id="CYZT01000300">
    <property type="protein sequence ID" value="CUP26730.1"/>
    <property type="molecule type" value="Genomic_DNA"/>
</dbReference>